<reference evidence="2" key="1">
    <citation type="submission" date="2020-01" db="EMBL/GenBank/DDBJ databases">
        <authorList>
            <consortium name="DOE Joint Genome Institute"/>
            <person name="Haridas S."/>
            <person name="Albert R."/>
            <person name="Binder M."/>
            <person name="Bloem J."/>
            <person name="Labutti K."/>
            <person name="Salamov A."/>
            <person name="Andreopoulos B."/>
            <person name="Baker S.E."/>
            <person name="Barry K."/>
            <person name="Bills G."/>
            <person name="Bluhm B.H."/>
            <person name="Cannon C."/>
            <person name="Castanera R."/>
            <person name="Culley D.E."/>
            <person name="Daum C."/>
            <person name="Ezra D."/>
            <person name="Gonzalez J.B."/>
            <person name="Henrissat B."/>
            <person name="Kuo A."/>
            <person name="Liang C."/>
            <person name="Lipzen A."/>
            <person name="Lutzoni F."/>
            <person name="Magnuson J."/>
            <person name="Mondo S."/>
            <person name="Nolan M."/>
            <person name="Ohm R."/>
            <person name="Pangilinan J."/>
            <person name="Park H.-J."/>
            <person name="Ramirez L."/>
            <person name="Alfaro M."/>
            <person name="Sun H."/>
            <person name="Tritt A."/>
            <person name="Yoshinaga Y."/>
            <person name="Zwiers L.-H."/>
            <person name="Turgeon B.G."/>
            <person name="Goodwin S.B."/>
            <person name="Spatafora J.W."/>
            <person name="Crous P.W."/>
            <person name="Grigoriev I.V."/>
        </authorList>
    </citation>
    <scope>NUCLEOTIDE SEQUENCE</scope>
    <source>
        <strain evidence="2">CBS 342.82</strain>
    </source>
</reference>
<reference evidence="2" key="2">
    <citation type="submission" date="2020-04" db="EMBL/GenBank/DDBJ databases">
        <authorList>
            <consortium name="NCBI Genome Project"/>
        </authorList>
    </citation>
    <scope>NUCLEOTIDE SEQUENCE</scope>
    <source>
        <strain evidence="2">CBS 342.82</strain>
    </source>
</reference>
<reference evidence="2" key="3">
    <citation type="submission" date="2025-08" db="UniProtKB">
        <authorList>
            <consortium name="RefSeq"/>
        </authorList>
    </citation>
    <scope>IDENTIFICATION</scope>
    <source>
        <strain evidence="2">CBS 342.82</strain>
    </source>
</reference>
<dbReference type="AlphaFoldDB" id="A0A6J3MI62"/>
<evidence type="ECO:0000313" key="2">
    <source>
        <dbReference type="RefSeq" id="XP_033464657.1"/>
    </source>
</evidence>
<sequence>MRLHSATLAVYTATIELWYSSPVKVSWVQGLVTDDLDPADAIDTPRVIIDDVFDTNHPHASKFEDGTQAECSILVARCRMCTRMAWVQSTSRNLVEAVLSRTDVANGMVLMTCARCAKRDAGSDKTTSLDIHPEAWTGADILQVASNSTGLQMRMLGRGQTRTAVINLLALIQSLRDDETWGEVDVERYSHGERGPTLRLGSIKGGLI</sequence>
<evidence type="ECO:0000313" key="1">
    <source>
        <dbReference type="Proteomes" id="UP000504637"/>
    </source>
</evidence>
<dbReference type="GeneID" id="54361550"/>
<accession>A0A6J3MI62</accession>
<gene>
    <name evidence="2" type="ORF">K489DRAFT_375737</name>
</gene>
<organism evidence="2">
    <name type="scientific">Dissoconium aciculare CBS 342.82</name>
    <dbReference type="NCBI Taxonomy" id="1314786"/>
    <lineage>
        <taxon>Eukaryota</taxon>
        <taxon>Fungi</taxon>
        <taxon>Dikarya</taxon>
        <taxon>Ascomycota</taxon>
        <taxon>Pezizomycotina</taxon>
        <taxon>Dothideomycetes</taxon>
        <taxon>Dothideomycetidae</taxon>
        <taxon>Mycosphaerellales</taxon>
        <taxon>Dissoconiaceae</taxon>
        <taxon>Dissoconium</taxon>
    </lineage>
</organism>
<name>A0A6J3MI62_9PEZI</name>
<dbReference type="Proteomes" id="UP000504637">
    <property type="component" value="Unplaced"/>
</dbReference>
<keyword evidence="1" id="KW-1185">Reference proteome</keyword>
<protein>
    <submittedName>
        <fullName evidence="2">Uncharacterized protein</fullName>
    </submittedName>
</protein>
<dbReference type="RefSeq" id="XP_033464657.1">
    <property type="nucleotide sequence ID" value="XM_033603750.1"/>
</dbReference>
<proteinExistence type="predicted"/>